<proteinExistence type="inferred from homology"/>
<name>A0A4P9XE26_9FUNG</name>
<dbReference type="PRINTS" id="PR00219">
    <property type="entry name" value="SYNAPTOBREVN"/>
</dbReference>
<dbReference type="Pfam" id="PF13774">
    <property type="entry name" value="Longin"/>
    <property type="match status" value="1"/>
</dbReference>
<keyword evidence="3" id="KW-0472">Membrane</keyword>
<evidence type="ECO:0000256" key="2">
    <source>
        <dbReference type="ARBA" id="ARBA00022481"/>
    </source>
</evidence>
<keyword evidence="5" id="KW-0449">Lipoprotein</keyword>
<reference evidence="13" key="1">
    <citation type="journal article" date="2018" name="Nat. Microbiol.">
        <title>Leveraging single-cell genomics to expand the fungal tree of life.</title>
        <authorList>
            <person name="Ahrendt S.R."/>
            <person name="Quandt C.A."/>
            <person name="Ciobanu D."/>
            <person name="Clum A."/>
            <person name="Salamov A."/>
            <person name="Andreopoulos B."/>
            <person name="Cheng J.F."/>
            <person name="Woyke T."/>
            <person name="Pelin A."/>
            <person name="Henrissat B."/>
            <person name="Reynolds N.K."/>
            <person name="Benny G.L."/>
            <person name="Smith M.E."/>
            <person name="James T.Y."/>
            <person name="Grigoriev I.V."/>
        </authorList>
    </citation>
    <scope>NUCLEOTIDE SEQUENCE [LARGE SCALE GENOMIC DNA]</scope>
    <source>
        <strain evidence="13">ATCC 52028</strain>
    </source>
</reference>
<feature type="domain" description="Longin" evidence="10">
    <location>
        <begin position="7"/>
        <end position="126"/>
    </location>
</feature>
<dbReference type="OrthoDB" id="27923at2759"/>
<keyword evidence="4" id="KW-0564">Palmitate</keyword>
<dbReference type="AlphaFoldDB" id="A0A4P9XE26"/>
<dbReference type="STRING" id="1555241.A0A4P9XE26"/>
<dbReference type="Gene3D" id="1.20.5.110">
    <property type="match status" value="1"/>
</dbReference>
<accession>A0A4P9XE26</accession>
<dbReference type="SUPFAM" id="SSF58038">
    <property type="entry name" value="SNARE fusion complex"/>
    <property type="match status" value="1"/>
</dbReference>
<evidence type="ECO:0000256" key="5">
    <source>
        <dbReference type="ARBA" id="ARBA00023288"/>
    </source>
</evidence>
<dbReference type="GO" id="GO:0006888">
    <property type="term" value="P:endoplasmic reticulum to Golgi vesicle-mediated transport"/>
    <property type="evidence" value="ECO:0007669"/>
    <property type="project" value="TreeGrafter"/>
</dbReference>
<dbReference type="PANTHER" id="PTHR45806">
    <property type="entry name" value="SYNAPTOBREVIN HOMOLOG YKT6"/>
    <property type="match status" value="1"/>
</dbReference>
<sequence length="197" mass="22024">MKVFTLAIAQQGGKPINVLASAFELSTFGYFQRGSIEEFMNFFVATVTERTAAGVRQTIEENNFVGHVMARNDGLTGVMVTDAEYPTRAAFSLLNRVLDEFCQKCPRTTWSQLKAANTATHYPELKAHLVTAQDPKAADPFMRVQAEINDTKAVLHKTMEDLLQRGERLDELVNRSDALSTQSKMFYKTAKKTNSCC</sequence>
<dbReference type="CDD" id="cd14824">
    <property type="entry name" value="Longin"/>
    <property type="match status" value="1"/>
</dbReference>
<organism evidence="12 13">
    <name type="scientific">Caulochytrium protostelioides</name>
    <dbReference type="NCBI Taxonomy" id="1555241"/>
    <lineage>
        <taxon>Eukaryota</taxon>
        <taxon>Fungi</taxon>
        <taxon>Fungi incertae sedis</taxon>
        <taxon>Chytridiomycota</taxon>
        <taxon>Chytridiomycota incertae sedis</taxon>
        <taxon>Chytridiomycetes</taxon>
        <taxon>Caulochytriales</taxon>
        <taxon>Caulochytriaceae</taxon>
        <taxon>Caulochytrium</taxon>
    </lineage>
</organism>
<dbReference type="SMART" id="SM01270">
    <property type="entry name" value="Longin"/>
    <property type="match status" value="1"/>
</dbReference>
<keyword evidence="2" id="KW-0488">Methylation</keyword>
<evidence type="ECO:0000256" key="4">
    <source>
        <dbReference type="ARBA" id="ARBA00023139"/>
    </source>
</evidence>
<dbReference type="SUPFAM" id="SSF64356">
    <property type="entry name" value="SNARE-like"/>
    <property type="match status" value="1"/>
</dbReference>
<dbReference type="PANTHER" id="PTHR45806:SF1">
    <property type="entry name" value="SYNAPTOBREVIN HOMOLOG YKT6"/>
    <property type="match status" value="1"/>
</dbReference>
<comment type="similarity">
    <text evidence="1">Belongs to the synaptobrevin family.</text>
</comment>
<dbReference type="EMBL" id="ML014123">
    <property type="protein sequence ID" value="RKP03391.1"/>
    <property type="molecule type" value="Genomic_DNA"/>
</dbReference>
<dbReference type="InterPro" id="IPR001388">
    <property type="entry name" value="Synaptobrevin-like"/>
</dbReference>
<comment type="subcellular location">
    <subcellularLocation>
        <location evidence="8">Endomembrane system</location>
        <topology evidence="8">Lipid-anchor</topology>
        <orientation evidence="8">Cytoplasmic side</orientation>
    </subcellularLocation>
</comment>
<protein>
    <recommendedName>
        <fullName evidence="7">Synaptobrevin homolog YKT6</fullName>
    </recommendedName>
</protein>
<dbReference type="Pfam" id="PF00957">
    <property type="entry name" value="Synaptobrevin"/>
    <property type="match status" value="1"/>
</dbReference>
<evidence type="ECO:0000256" key="9">
    <source>
        <dbReference type="PROSITE-ProRule" id="PRU00290"/>
    </source>
</evidence>
<dbReference type="GO" id="GO:0016020">
    <property type="term" value="C:membrane"/>
    <property type="evidence" value="ECO:0007669"/>
    <property type="project" value="InterPro"/>
</dbReference>
<keyword evidence="6" id="KW-0636">Prenylation</keyword>
<evidence type="ECO:0000256" key="7">
    <source>
        <dbReference type="ARBA" id="ARBA00026133"/>
    </source>
</evidence>
<evidence type="ECO:0000313" key="13">
    <source>
        <dbReference type="Proteomes" id="UP000274922"/>
    </source>
</evidence>
<dbReference type="PROSITE" id="PS50859">
    <property type="entry name" value="LONGIN"/>
    <property type="match status" value="1"/>
</dbReference>
<dbReference type="InterPro" id="IPR010908">
    <property type="entry name" value="Longin_dom"/>
</dbReference>
<dbReference type="Proteomes" id="UP000274922">
    <property type="component" value="Unassembled WGS sequence"/>
</dbReference>
<dbReference type="InterPro" id="IPR042855">
    <property type="entry name" value="V_SNARE_CC"/>
</dbReference>
<keyword evidence="13" id="KW-1185">Reference proteome</keyword>
<gene>
    <name evidence="12" type="ORF">CXG81DRAFT_9533</name>
</gene>
<dbReference type="PROSITE" id="PS50892">
    <property type="entry name" value="V_SNARE"/>
    <property type="match status" value="1"/>
</dbReference>
<dbReference type="InterPro" id="IPR011012">
    <property type="entry name" value="Longin-like_dom_sf"/>
</dbReference>
<feature type="domain" description="V-SNARE coiled-coil homology" evidence="11">
    <location>
        <begin position="140"/>
        <end position="197"/>
    </location>
</feature>
<dbReference type="GO" id="GO:0005484">
    <property type="term" value="F:SNAP receptor activity"/>
    <property type="evidence" value="ECO:0007669"/>
    <property type="project" value="TreeGrafter"/>
</dbReference>
<dbReference type="GO" id="GO:0005794">
    <property type="term" value="C:Golgi apparatus"/>
    <property type="evidence" value="ECO:0007669"/>
    <property type="project" value="TreeGrafter"/>
</dbReference>
<evidence type="ECO:0000256" key="8">
    <source>
        <dbReference type="ARBA" id="ARBA00046278"/>
    </source>
</evidence>
<evidence type="ECO:0000256" key="3">
    <source>
        <dbReference type="ARBA" id="ARBA00023136"/>
    </source>
</evidence>
<evidence type="ECO:0000256" key="6">
    <source>
        <dbReference type="ARBA" id="ARBA00023289"/>
    </source>
</evidence>
<evidence type="ECO:0000259" key="11">
    <source>
        <dbReference type="PROSITE" id="PS50892"/>
    </source>
</evidence>
<evidence type="ECO:0000259" key="10">
    <source>
        <dbReference type="PROSITE" id="PS50859"/>
    </source>
</evidence>
<evidence type="ECO:0000313" key="12">
    <source>
        <dbReference type="EMBL" id="RKP03391.1"/>
    </source>
</evidence>
<dbReference type="Gene3D" id="3.30.450.50">
    <property type="entry name" value="Longin domain"/>
    <property type="match status" value="1"/>
</dbReference>
<keyword evidence="9" id="KW-0175">Coiled coil</keyword>
<evidence type="ECO:0000256" key="1">
    <source>
        <dbReference type="ARBA" id="ARBA00008025"/>
    </source>
</evidence>